<dbReference type="SUPFAM" id="SSF46785">
    <property type="entry name" value="Winged helix' DNA-binding domain"/>
    <property type="match status" value="1"/>
</dbReference>
<evidence type="ECO:0000256" key="1">
    <source>
        <dbReference type="ARBA" id="ARBA00009437"/>
    </source>
</evidence>
<proteinExistence type="inferred from homology"/>
<comment type="similarity">
    <text evidence="1">Belongs to the LysR transcriptional regulatory family.</text>
</comment>
<keyword evidence="2" id="KW-0805">Transcription regulation</keyword>
<gene>
    <name evidence="6" type="ordered locus">Mnod_2979</name>
</gene>
<dbReference type="FunFam" id="1.10.10.10:FF:000001">
    <property type="entry name" value="LysR family transcriptional regulator"/>
    <property type="match status" value="1"/>
</dbReference>
<protein>
    <submittedName>
        <fullName evidence="6">Transcriptional regulator, LysR family</fullName>
    </submittedName>
</protein>
<organism evidence="6 7">
    <name type="scientific">Methylobacterium nodulans (strain LMG 21967 / CNCM I-2342 / ORS 2060)</name>
    <dbReference type="NCBI Taxonomy" id="460265"/>
    <lineage>
        <taxon>Bacteria</taxon>
        <taxon>Pseudomonadati</taxon>
        <taxon>Pseudomonadota</taxon>
        <taxon>Alphaproteobacteria</taxon>
        <taxon>Hyphomicrobiales</taxon>
        <taxon>Methylobacteriaceae</taxon>
        <taxon>Methylobacterium</taxon>
    </lineage>
</organism>
<dbReference type="InterPro" id="IPR036388">
    <property type="entry name" value="WH-like_DNA-bd_sf"/>
</dbReference>
<dbReference type="RefSeq" id="WP_015929601.1">
    <property type="nucleotide sequence ID" value="NC_011894.1"/>
</dbReference>
<dbReference type="SUPFAM" id="SSF53850">
    <property type="entry name" value="Periplasmic binding protein-like II"/>
    <property type="match status" value="1"/>
</dbReference>
<dbReference type="GO" id="GO:0043565">
    <property type="term" value="F:sequence-specific DNA binding"/>
    <property type="evidence" value="ECO:0007669"/>
    <property type="project" value="TreeGrafter"/>
</dbReference>
<dbReference type="Gene3D" id="1.10.10.10">
    <property type="entry name" value="Winged helix-like DNA-binding domain superfamily/Winged helix DNA-binding domain"/>
    <property type="match status" value="1"/>
</dbReference>
<dbReference type="GO" id="GO:0006351">
    <property type="term" value="P:DNA-templated transcription"/>
    <property type="evidence" value="ECO:0007669"/>
    <property type="project" value="TreeGrafter"/>
</dbReference>
<dbReference type="HOGENOM" id="CLU_039613_16_2_5"/>
<dbReference type="InterPro" id="IPR005119">
    <property type="entry name" value="LysR_subst-bd"/>
</dbReference>
<dbReference type="GO" id="GO:0003700">
    <property type="term" value="F:DNA-binding transcription factor activity"/>
    <property type="evidence" value="ECO:0007669"/>
    <property type="project" value="InterPro"/>
</dbReference>
<dbReference type="InterPro" id="IPR058163">
    <property type="entry name" value="LysR-type_TF_proteobact-type"/>
</dbReference>
<evidence type="ECO:0000256" key="4">
    <source>
        <dbReference type="ARBA" id="ARBA00023163"/>
    </source>
</evidence>
<name>B8II59_METNO</name>
<dbReference type="OrthoDB" id="9813056at2"/>
<dbReference type="Gene3D" id="3.40.190.290">
    <property type="match status" value="1"/>
</dbReference>
<dbReference type="FunFam" id="3.40.190.290:FF:000001">
    <property type="entry name" value="Transcriptional regulator, LysR family"/>
    <property type="match status" value="1"/>
</dbReference>
<evidence type="ECO:0000313" key="7">
    <source>
        <dbReference type="Proteomes" id="UP000008207"/>
    </source>
</evidence>
<keyword evidence="4" id="KW-0804">Transcription</keyword>
<dbReference type="KEGG" id="mno:Mnod_2979"/>
<dbReference type="PANTHER" id="PTHR30537:SF5">
    <property type="entry name" value="HTH-TYPE TRANSCRIPTIONAL ACTIVATOR TTDR-RELATED"/>
    <property type="match status" value="1"/>
</dbReference>
<dbReference type="Pfam" id="PF03466">
    <property type="entry name" value="LysR_substrate"/>
    <property type="match status" value="1"/>
</dbReference>
<keyword evidence="3" id="KW-0238">DNA-binding</keyword>
<keyword evidence="7" id="KW-1185">Reference proteome</keyword>
<dbReference type="PANTHER" id="PTHR30537">
    <property type="entry name" value="HTH-TYPE TRANSCRIPTIONAL REGULATOR"/>
    <property type="match status" value="1"/>
</dbReference>
<dbReference type="eggNOG" id="COG0583">
    <property type="taxonomic scope" value="Bacteria"/>
</dbReference>
<dbReference type="AlphaFoldDB" id="B8II59"/>
<evidence type="ECO:0000313" key="6">
    <source>
        <dbReference type="EMBL" id="ACL57928.1"/>
    </source>
</evidence>
<reference evidence="6 7" key="1">
    <citation type="submission" date="2009-01" db="EMBL/GenBank/DDBJ databases">
        <title>Complete sequence of chromosome of Methylobacterium nodulans ORS 2060.</title>
        <authorList>
            <consortium name="US DOE Joint Genome Institute"/>
            <person name="Lucas S."/>
            <person name="Copeland A."/>
            <person name="Lapidus A."/>
            <person name="Glavina del Rio T."/>
            <person name="Dalin E."/>
            <person name="Tice H."/>
            <person name="Bruce D."/>
            <person name="Goodwin L."/>
            <person name="Pitluck S."/>
            <person name="Sims D."/>
            <person name="Brettin T."/>
            <person name="Detter J.C."/>
            <person name="Han C."/>
            <person name="Larimer F."/>
            <person name="Land M."/>
            <person name="Hauser L."/>
            <person name="Kyrpides N."/>
            <person name="Ivanova N."/>
            <person name="Marx C.J."/>
            <person name="Richardson P."/>
        </authorList>
    </citation>
    <scope>NUCLEOTIDE SEQUENCE [LARGE SCALE GENOMIC DNA]</scope>
    <source>
        <strain evidence="7">LMG 21967 / CNCM I-2342 / ORS 2060</strain>
    </source>
</reference>
<sequence>MDRLTSLTVFGRVVEAGGFSAAARRLNMSVTMVSKHVQALEDRLGARLLNRTTRKVSLTEVGQAYYERSSQILAELDEADRIASALHATPRGRLRLHTAGHISRFMAPVLREYLARYPAVTVDLTVGDRMVDLIEDGYDLAIRTTPPPDSGLIVRRLTPWRHVLTCAPNYLDAHPAPFQPGDLAHHNCLRYAFYPYGDEWHFESSDGGPTAVKVTGNMVSNSADLLRLLALDGSGVFLAPTFLVGEDVEAGSLVRLLPEYKPVEFAINAIYPHRRHLSTKVRSFLDLLSERFAEHRHWVDAAPANS</sequence>
<dbReference type="PROSITE" id="PS50931">
    <property type="entry name" value="HTH_LYSR"/>
    <property type="match status" value="1"/>
</dbReference>
<dbReference type="CDD" id="cd08422">
    <property type="entry name" value="PBP2_CrgA_like"/>
    <property type="match status" value="1"/>
</dbReference>
<dbReference type="InterPro" id="IPR000847">
    <property type="entry name" value="LysR_HTH_N"/>
</dbReference>
<feature type="domain" description="HTH lysR-type" evidence="5">
    <location>
        <begin position="1"/>
        <end position="59"/>
    </location>
</feature>
<dbReference type="Proteomes" id="UP000008207">
    <property type="component" value="Chromosome"/>
</dbReference>
<accession>B8II59</accession>
<dbReference type="STRING" id="460265.Mnod_2979"/>
<evidence type="ECO:0000256" key="3">
    <source>
        <dbReference type="ARBA" id="ARBA00023125"/>
    </source>
</evidence>
<dbReference type="InterPro" id="IPR036390">
    <property type="entry name" value="WH_DNA-bd_sf"/>
</dbReference>
<dbReference type="Pfam" id="PF00126">
    <property type="entry name" value="HTH_1"/>
    <property type="match status" value="1"/>
</dbReference>
<evidence type="ECO:0000256" key="2">
    <source>
        <dbReference type="ARBA" id="ARBA00023015"/>
    </source>
</evidence>
<evidence type="ECO:0000259" key="5">
    <source>
        <dbReference type="PROSITE" id="PS50931"/>
    </source>
</evidence>
<dbReference type="EMBL" id="CP001349">
    <property type="protein sequence ID" value="ACL57928.1"/>
    <property type="molecule type" value="Genomic_DNA"/>
</dbReference>